<gene>
    <name evidence="1" type="ORF">TorRG33x02_309340</name>
</gene>
<evidence type="ECO:0000313" key="1">
    <source>
        <dbReference type="EMBL" id="PON52093.1"/>
    </source>
</evidence>
<dbReference type="InParanoid" id="A0A2P5BTG9"/>
<protein>
    <submittedName>
        <fullName evidence="1">Uncharacterized protein</fullName>
    </submittedName>
</protein>
<sequence>MPSLNIQLVFSCPISLVIMSSSRETNVSLETNHSEVSIDIVAYSLPPQPFAPIEINQERNIDRVTRLQNRVIALSDQLSEMQLRSQSELSYYLHRLREIEQHTNLTFAQVSEVQTYVENKIAFLESNLSNTEMTLRASFQEMAQWRDLYWDLQSRVIPVPVAAPMSVRGSSSASFVPSHCNFRRYPTCRGRRDYPRYN</sequence>
<accession>A0A2P5BTG9</accession>
<proteinExistence type="predicted"/>
<name>A0A2P5BTG9_TREOI</name>
<dbReference type="EMBL" id="JXTC01000464">
    <property type="protein sequence ID" value="PON52093.1"/>
    <property type="molecule type" value="Genomic_DNA"/>
</dbReference>
<reference evidence="2" key="1">
    <citation type="submission" date="2016-06" db="EMBL/GenBank/DDBJ databases">
        <title>Parallel loss of symbiosis genes in relatives of nitrogen-fixing non-legume Parasponia.</title>
        <authorList>
            <person name="Van Velzen R."/>
            <person name="Holmer R."/>
            <person name="Bu F."/>
            <person name="Rutten L."/>
            <person name="Van Zeijl A."/>
            <person name="Liu W."/>
            <person name="Santuari L."/>
            <person name="Cao Q."/>
            <person name="Sharma T."/>
            <person name="Shen D."/>
            <person name="Roswanjaya Y."/>
            <person name="Wardhani T."/>
            <person name="Kalhor M.S."/>
            <person name="Jansen J."/>
            <person name="Van den Hoogen J."/>
            <person name="Gungor B."/>
            <person name="Hartog M."/>
            <person name="Hontelez J."/>
            <person name="Verver J."/>
            <person name="Yang W.-C."/>
            <person name="Schijlen E."/>
            <person name="Repin R."/>
            <person name="Schilthuizen M."/>
            <person name="Schranz E."/>
            <person name="Heidstra R."/>
            <person name="Miyata K."/>
            <person name="Fedorova E."/>
            <person name="Kohlen W."/>
            <person name="Bisseling T."/>
            <person name="Smit S."/>
            <person name="Geurts R."/>
        </authorList>
    </citation>
    <scope>NUCLEOTIDE SEQUENCE [LARGE SCALE GENOMIC DNA]</scope>
    <source>
        <strain evidence="2">cv. RG33-2</strain>
    </source>
</reference>
<dbReference type="AlphaFoldDB" id="A0A2P5BTG9"/>
<dbReference type="Proteomes" id="UP000237000">
    <property type="component" value="Unassembled WGS sequence"/>
</dbReference>
<comment type="caution">
    <text evidence="1">The sequence shown here is derived from an EMBL/GenBank/DDBJ whole genome shotgun (WGS) entry which is preliminary data.</text>
</comment>
<keyword evidence="2" id="KW-1185">Reference proteome</keyword>
<evidence type="ECO:0000313" key="2">
    <source>
        <dbReference type="Proteomes" id="UP000237000"/>
    </source>
</evidence>
<dbReference type="OrthoDB" id="10583222at2759"/>
<organism evidence="1 2">
    <name type="scientific">Trema orientale</name>
    <name type="common">Charcoal tree</name>
    <name type="synonym">Celtis orientalis</name>
    <dbReference type="NCBI Taxonomy" id="63057"/>
    <lineage>
        <taxon>Eukaryota</taxon>
        <taxon>Viridiplantae</taxon>
        <taxon>Streptophyta</taxon>
        <taxon>Embryophyta</taxon>
        <taxon>Tracheophyta</taxon>
        <taxon>Spermatophyta</taxon>
        <taxon>Magnoliopsida</taxon>
        <taxon>eudicotyledons</taxon>
        <taxon>Gunneridae</taxon>
        <taxon>Pentapetalae</taxon>
        <taxon>rosids</taxon>
        <taxon>fabids</taxon>
        <taxon>Rosales</taxon>
        <taxon>Cannabaceae</taxon>
        <taxon>Trema</taxon>
    </lineage>
</organism>